<dbReference type="GO" id="GO:0016756">
    <property type="term" value="F:glutathione gamma-glutamylcysteinyltransferase activity"/>
    <property type="evidence" value="ECO:0007669"/>
    <property type="project" value="UniProtKB-EC"/>
</dbReference>
<dbReference type="Proteomes" id="UP001281410">
    <property type="component" value="Unassembled WGS sequence"/>
</dbReference>
<evidence type="ECO:0000256" key="5">
    <source>
        <dbReference type="ARBA" id="ARBA00023315"/>
    </source>
</evidence>
<evidence type="ECO:0000313" key="8">
    <source>
        <dbReference type="Proteomes" id="UP001281410"/>
    </source>
</evidence>
<keyword evidence="4" id="KW-0479">Metal-binding</keyword>
<dbReference type="InterPro" id="IPR015407">
    <property type="entry name" value="Phytochelatin_synthase_C"/>
</dbReference>
<evidence type="ECO:0000313" key="7">
    <source>
        <dbReference type="EMBL" id="KAK3193494.1"/>
    </source>
</evidence>
<reference evidence="7" key="1">
    <citation type="journal article" date="2023" name="Plant J.">
        <title>Genome sequences and population genomics provide insights into the demographic history, inbreeding, and mutation load of two 'living fossil' tree species of Dipteronia.</title>
        <authorList>
            <person name="Feng Y."/>
            <person name="Comes H.P."/>
            <person name="Chen J."/>
            <person name="Zhu S."/>
            <person name="Lu R."/>
            <person name="Zhang X."/>
            <person name="Li P."/>
            <person name="Qiu J."/>
            <person name="Olsen K.M."/>
            <person name="Qiu Y."/>
        </authorList>
    </citation>
    <scope>NUCLEOTIDE SEQUENCE</scope>
    <source>
        <strain evidence="7">NBL</strain>
    </source>
</reference>
<keyword evidence="2" id="KW-0104">Cadmium</keyword>
<dbReference type="Pfam" id="PF05023">
    <property type="entry name" value="Phytochelatin"/>
    <property type="match status" value="1"/>
</dbReference>
<accession>A0AAD9ZUZ0</accession>
<dbReference type="InterPro" id="IPR040409">
    <property type="entry name" value="PCS-like"/>
</dbReference>
<evidence type="ECO:0000256" key="1">
    <source>
        <dbReference type="ARBA" id="ARBA00012468"/>
    </source>
</evidence>
<proteinExistence type="predicted"/>
<evidence type="ECO:0000256" key="3">
    <source>
        <dbReference type="ARBA" id="ARBA00022679"/>
    </source>
</evidence>
<name>A0AAD9ZUZ0_9ROSI</name>
<dbReference type="GO" id="GO:0098849">
    <property type="term" value="P:cellular detoxification of cadmium ion"/>
    <property type="evidence" value="ECO:0007669"/>
    <property type="project" value="TreeGrafter"/>
</dbReference>
<dbReference type="Pfam" id="PF09328">
    <property type="entry name" value="Phytochelatin_C"/>
    <property type="match status" value="1"/>
</dbReference>
<dbReference type="InterPro" id="IPR038765">
    <property type="entry name" value="Papain-like_cys_pep_sf"/>
</dbReference>
<dbReference type="GO" id="GO:0010273">
    <property type="term" value="P:detoxification of copper ion"/>
    <property type="evidence" value="ECO:0007669"/>
    <property type="project" value="TreeGrafter"/>
</dbReference>
<dbReference type="SUPFAM" id="SSF54001">
    <property type="entry name" value="Cysteine proteinases"/>
    <property type="match status" value="1"/>
</dbReference>
<evidence type="ECO:0000256" key="2">
    <source>
        <dbReference type="ARBA" id="ARBA00022539"/>
    </source>
</evidence>
<protein>
    <recommendedName>
        <fullName evidence="1">glutathione gamma-glutamylcysteinyltransferase</fullName>
        <ecNumber evidence="1">2.3.2.15</ecNumber>
    </recommendedName>
</protein>
<dbReference type="GO" id="GO:0046938">
    <property type="term" value="P:phytochelatin biosynthetic process"/>
    <property type="evidence" value="ECO:0007669"/>
    <property type="project" value="InterPro"/>
</dbReference>
<sequence length="202" mass="23096">MAVASLYKTSSISTCNRVRFSSRQGPWRWFDDSMLDSCESLSKIKAEEDYHVIASYHRGVFKQTGSGHFSPIGGYHVGRDMAMNTIDKATGHHRGFMIISRLHKAPSILYTVSRRHEGWRSVAKYLTEDVPHRLKLDNLKDVENVLSVVFKTAAYDLKEFIKWVAEVRRQEDVCVILSEEEKGRLVIMLQTFVAMEQGNPVS</sequence>
<dbReference type="PANTHER" id="PTHR33447">
    <property type="entry name" value="GLUTATHIONE GAMMA-GLUTAMYLCYSTEINYLTRANSFERASE"/>
    <property type="match status" value="1"/>
</dbReference>
<gene>
    <name evidence="7" type="ORF">Dsin_024804</name>
</gene>
<keyword evidence="3" id="KW-0808">Transferase</keyword>
<dbReference type="EC" id="2.3.2.15" evidence="1"/>
<evidence type="ECO:0000259" key="6">
    <source>
        <dbReference type="PROSITE" id="PS51443"/>
    </source>
</evidence>
<feature type="domain" description="Peptidase C83" evidence="6">
    <location>
        <begin position="1"/>
        <end position="127"/>
    </location>
</feature>
<dbReference type="PANTHER" id="PTHR33447:SF19">
    <property type="entry name" value="GLUTATHIONE GAMMA-GLUTAMYLCYSTEINYLTRANSFERASE"/>
    <property type="match status" value="1"/>
</dbReference>
<dbReference type="GO" id="GO:0046872">
    <property type="term" value="F:metal ion binding"/>
    <property type="evidence" value="ECO:0007669"/>
    <property type="project" value="UniProtKB-KW"/>
</dbReference>
<comment type="caution">
    <text evidence="7">The sequence shown here is derived from an EMBL/GenBank/DDBJ whole genome shotgun (WGS) entry which is preliminary data.</text>
</comment>
<dbReference type="EMBL" id="JANJYJ010000008">
    <property type="protein sequence ID" value="KAK3193494.1"/>
    <property type="molecule type" value="Genomic_DNA"/>
</dbReference>
<dbReference type="Gene3D" id="3.90.70.30">
    <property type="entry name" value="Phytochelatin synthase, N-terminal domain"/>
    <property type="match status" value="1"/>
</dbReference>
<dbReference type="InterPro" id="IPR038156">
    <property type="entry name" value="PCS_N_sf"/>
</dbReference>
<dbReference type="AlphaFoldDB" id="A0AAD9ZUZ0"/>
<dbReference type="PROSITE" id="PS51443">
    <property type="entry name" value="PCS"/>
    <property type="match status" value="1"/>
</dbReference>
<dbReference type="InterPro" id="IPR007719">
    <property type="entry name" value="PCS_N"/>
</dbReference>
<evidence type="ECO:0000256" key="4">
    <source>
        <dbReference type="ARBA" id="ARBA00022723"/>
    </source>
</evidence>
<organism evidence="7 8">
    <name type="scientific">Dipteronia sinensis</name>
    <dbReference type="NCBI Taxonomy" id="43782"/>
    <lineage>
        <taxon>Eukaryota</taxon>
        <taxon>Viridiplantae</taxon>
        <taxon>Streptophyta</taxon>
        <taxon>Embryophyta</taxon>
        <taxon>Tracheophyta</taxon>
        <taxon>Spermatophyta</taxon>
        <taxon>Magnoliopsida</taxon>
        <taxon>eudicotyledons</taxon>
        <taxon>Gunneridae</taxon>
        <taxon>Pentapetalae</taxon>
        <taxon>rosids</taxon>
        <taxon>malvids</taxon>
        <taxon>Sapindales</taxon>
        <taxon>Sapindaceae</taxon>
        <taxon>Hippocastanoideae</taxon>
        <taxon>Acereae</taxon>
        <taxon>Dipteronia</taxon>
    </lineage>
</organism>
<keyword evidence="5" id="KW-0012">Acyltransferase</keyword>
<keyword evidence="8" id="KW-1185">Reference proteome</keyword>